<dbReference type="InterPro" id="IPR003481">
    <property type="entry name" value="FliD_N"/>
</dbReference>
<dbReference type="GO" id="GO:0009421">
    <property type="term" value="C:bacterial-type flagellum filament cap"/>
    <property type="evidence" value="ECO:0007669"/>
    <property type="project" value="InterPro"/>
</dbReference>
<protein>
    <recommendedName>
        <fullName evidence="5">Flagellar hook-associated protein 2</fullName>
        <shortName evidence="5">HAP2</shortName>
    </recommendedName>
    <alternativeName>
        <fullName evidence="5">Flagellar cap protein</fullName>
    </alternativeName>
</protein>
<dbReference type="GO" id="GO:0009424">
    <property type="term" value="C:bacterial-type flagellum hook"/>
    <property type="evidence" value="ECO:0007669"/>
    <property type="project" value="UniProtKB-UniRule"/>
</dbReference>
<feature type="domain" description="Flagellar hook-associated protein 2 N-terminal" evidence="6">
    <location>
        <begin position="30"/>
        <end position="124"/>
    </location>
</feature>
<comment type="subcellular location">
    <subcellularLocation>
        <location evidence="5">Secreted</location>
    </subcellularLocation>
    <subcellularLocation>
        <location evidence="5">Bacterial flagellum</location>
    </subcellularLocation>
</comment>
<keyword evidence="8" id="KW-0966">Cell projection</keyword>
<evidence type="ECO:0000256" key="4">
    <source>
        <dbReference type="ARBA" id="ARBA00023143"/>
    </source>
</evidence>
<evidence type="ECO:0000259" key="7">
    <source>
        <dbReference type="Pfam" id="PF07195"/>
    </source>
</evidence>
<evidence type="ECO:0000259" key="6">
    <source>
        <dbReference type="Pfam" id="PF02465"/>
    </source>
</evidence>
<evidence type="ECO:0000313" key="9">
    <source>
        <dbReference type="Proteomes" id="UP000199053"/>
    </source>
</evidence>
<keyword evidence="8" id="KW-0969">Cilium</keyword>
<organism evidence="8 9">
    <name type="scientific">Maridesulfovibrio ferrireducens</name>
    <dbReference type="NCBI Taxonomy" id="246191"/>
    <lineage>
        <taxon>Bacteria</taxon>
        <taxon>Pseudomonadati</taxon>
        <taxon>Thermodesulfobacteriota</taxon>
        <taxon>Desulfovibrionia</taxon>
        <taxon>Desulfovibrionales</taxon>
        <taxon>Desulfovibrionaceae</taxon>
        <taxon>Maridesulfovibrio</taxon>
    </lineage>
</organism>
<evidence type="ECO:0000256" key="1">
    <source>
        <dbReference type="ARBA" id="ARBA00009764"/>
    </source>
</evidence>
<dbReference type="Proteomes" id="UP000199053">
    <property type="component" value="Unassembled WGS sequence"/>
</dbReference>
<dbReference type="STRING" id="246191.SAMN05660337_2812"/>
<evidence type="ECO:0000256" key="3">
    <source>
        <dbReference type="ARBA" id="ARBA00023054"/>
    </source>
</evidence>
<dbReference type="RefSeq" id="WP_092162179.1">
    <property type="nucleotide sequence ID" value="NZ_FNGA01000004.1"/>
</dbReference>
<keyword evidence="3" id="KW-0175">Coiled coil</keyword>
<dbReference type="PANTHER" id="PTHR30288">
    <property type="entry name" value="FLAGELLAR CAP/ASSEMBLY PROTEIN FLID"/>
    <property type="match status" value="1"/>
</dbReference>
<keyword evidence="9" id="KW-1185">Reference proteome</keyword>
<proteinExistence type="inferred from homology"/>
<dbReference type="GO" id="GO:0071973">
    <property type="term" value="P:bacterial-type flagellum-dependent cell motility"/>
    <property type="evidence" value="ECO:0007669"/>
    <property type="project" value="TreeGrafter"/>
</dbReference>
<dbReference type="GO" id="GO:0005576">
    <property type="term" value="C:extracellular region"/>
    <property type="evidence" value="ECO:0007669"/>
    <property type="project" value="UniProtKB-SubCell"/>
</dbReference>
<gene>
    <name evidence="8" type="ORF">SAMN05660337_2812</name>
</gene>
<keyword evidence="5" id="KW-0964">Secreted</keyword>
<name>A0A1G9JJC5_9BACT</name>
<sequence>MAISSLSSDVLSYSSTSISGAVTFSGLGNGTDFENIIDITIEAESYKKTQYEEDLVYAENAVEVLTTLDEELLSLSVIMQEMDEVEEFYSYTGSISGDELSAIVEDGAEPSSHNVVINQLAKKDTWVAEDYDIASYDTILCSTDSSIILSYAGEDISLDISAGTSAEELVNQINQSSKFDDKIEASLIYDGANYHLSFSGEETGAANLIEIKDLSALDSLTAADFNNTQQAQNAYLKINGYPSGADEWLERDSNTVDDLINNVTLTLNSTTDQDGIEVGISYDTEGMIEKVETFVTEINQIIYDIQSVTGRLDTNSDDEDESSFKLNDSTLDLVYNQIKLILSSIGQGFERYDSETGSGDLYSSLSMVGISTDSEQGSATFGQLVIDYDELNEALTDSPETVAELFSASGEASSSNSSLEIISSISGLTSAGEYDVEYEVSGGVIVSATINGVDMLIDGNTMLAQRDSDANGLYLEGTETTDGVYSATISVKQGKAGEIADLCSDITDVETGSIPLLISSYESSCTNYENEIYDESARLDLLETDLIRKYAALDEMLSYYSNIESQLETSLASLE</sequence>
<evidence type="ECO:0000256" key="2">
    <source>
        <dbReference type="ARBA" id="ARBA00011255"/>
    </source>
</evidence>
<reference evidence="9" key="1">
    <citation type="submission" date="2016-10" db="EMBL/GenBank/DDBJ databases">
        <authorList>
            <person name="Varghese N."/>
            <person name="Submissions S."/>
        </authorList>
    </citation>
    <scope>NUCLEOTIDE SEQUENCE [LARGE SCALE GENOMIC DNA]</scope>
    <source>
        <strain evidence="9">DSM 16995</strain>
    </source>
</reference>
<comment type="function">
    <text evidence="5">Required for morphogenesis and for the elongation of the flagellar filament by facilitating polymerization of the flagellin monomers at the tip of growing filament. Forms a capping structure, which prevents flagellin subunits (transported through the central channel of the flagellum) from leaking out without polymerization at the distal end.</text>
</comment>
<comment type="subunit">
    <text evidence="2 5">Homopentamer.</text>
</comment>
<dbReference type="Pfam" id="PF07195">
    <property type="entry name" value="FliD_C"/>
    <property type="match status" value="1"/>
</dbReference>
<evidence type="ECO:0000256" key="5">
    <source>
        <dbReference type="RuleBase" id="RU362066"/>
    </source>
</evidence>
<dbReference type="EMBL" id="FNGA01000004">
    <property type="protein sequence ID" value="SDL37365.1"/>
    <property type="molecule type" value="Genomic_DNA"/>
</dbReference>
<evidence type="ECO:0000313" key="8">
    <source>
        <dbReference type="EMBL" id="SDL37365.1"/>
    </source>
</evidence>
<keyword evidence="8" id="KW-0282">Flagellum</keyword>
<dbReference type="InterPro" id="IPR010809">
    <property type="entry name" value="FliD_C"/>
</dbReference>
<dbReference type="GO" id="GO:0007155">
    <property type="term" value="P:cell adhesion"/>
    <property type="evidence" value="ECO:0007669"/>
    <property type="project" value="InterPro"/>
</dbReference>
<dbReference type="AlphaFoldDB" id="A0A1G9JJC5"/>
<dbReference type="PANTHER" id="PTHR30288:SF0">
    <property type="entry name" value="FLAGELLAR HOOK-ASSOCIATED PROTEIN 2"/>
    <property type="match status" value="1"/>
</dbReference>
<dbReference type="InterPro" id="IPR040026">
    <property type="entry name" value="FliD"/>
</dbReference>
<accession>A0A1G9JJC5</accession>
<comment type="similarity">
    <text evidence="1 5">Belongs to the FliD family.</text>
</comment>
<keyword evidence="4 5" id="KW-0975">Bacterial flagellum</keyword>
<dbReference type="Pfam" id="PF02465">
    <property type="entry name" value="FliD_N"/>
    <property type="match status" value="1"/>
</dbReference>
<dbReference type="OrthoDB" id="5484186at2"/>
<feature type="domain" description="Flagellar hook-associated protein 2 C-terminal" evidence="7">
    <location>
        <begin position="231"/>
        <end position="560"/>
    </location>
</feature>